<keyword evidence="2" id="KW-1185">Reference proteome</keyword>
<name>A0A4U6VG83_SETVI</name>
<dbReference type="EMBL" id="CM016554">
    <property type="protein sequence ID" value="TKW26993.1"/>
    <property type="molecule type" value="Genomic_DNA"/>
</dbReference>
<dbReference type="Gramene" id="TKW26993">
    <property type="protein sequence ID" value="TKW26993"/>
    <property type="gene ID" value="SEVIR_3G227700v2"/>
</dbReference>
<proteinExistence type="predicted"/>
<evidence type="ECO:0000313" key="2">
    <source>
        <dbReference type="Proteomes" id="UP000298652"/>
    </source>
</evidence>
<sequence length="143" mass="15880">MEIVPDSLLESFVPDSIAVSQEMVLDSITPELQELAPDSEMVPDSLPPGAFTCGRCHLVHEDREAWNRAHSVFWPCSRCGLVHMEYELGAMLYGLDEFDCEIFIPDPNNVVMHGNSIEVPAHVIKMLDEKLAAAKDDAKASVR</sequence>
<gene>
    <name evidence="1" type="ORF">SEVIR_3G227700v2</name>
</gene>
<dbReference type="OMA" id="GLVHMEY"/>
<accession>A0A4U6VG83</accession>
<protein>
    <submittedName>
        <fullName evidence="1">Uncharacterized protein</fullName>
    </submittedName>
</protein>
<organism evidence="1 2">
    <name type="scientific">Setaria viridis</name>
    <name type="common">Green bristlegrass</name>
    <name type="synonym">Setaria italica subsp. viridis</name>
    <dbReference type="NCBI Taxonomy" id="4556"/>
    <lineage>
        <taxon>Eukaryota</taxon>
        <taxon>Viridiplantae</taxon>
        <taxon>Streptophyta</taxon>
        <taxon>Embryophyta</taxon>
        <taxon>Tracheophyta</taxon>
        <taxon>Spermatophyta</taxon>
        <taxon>Magnoliopsida</taxon>
        <taxon>Liliopsida</taxon>
        <taxon>Poales</taxon>
        <taxon>Poaceae</taxon>
        <taxon>PACMAD clade</taxon>
        <taxon>Panicoideae</taxon>
        <taxon>Panicodae</taxon>
        <taxon>Paniceae</taxon>
        <taxon>Cenchrinae</taxon>
        <taxon>Setaria</taxon>
    </lineage>
</organism>
<dbReference type="Proteomes" id="UP000298652">
    <property type="component" value="Chromosome 3"/>
</dbReference>
<dbReference type="AlphaFoldDB" id="A0A4U6VG83"/>
<reference evidence="1" key="1">
    <citation type="submission" date="2019-03" db="EMBL/GenBank/DDBJ databases">
        <title>WGS assembly of Setaria viridis.</title>
        <authorList>
            <person name="Huang P."/>
            <person name="Jenkins J."/>
            <person name="Grimwood J."/>
            <person name="Barry K."/>
            <person name="Healey A."/>
            <person name="Mamidi S."/>
            <person name="Sreedasyam A."/>
            <person name="Shu S."/>
            <person name="Feldman M."/>
            <person name="Wu J."/>
            <person name="Yu Y."/>
            <person name="Chen C."/>
            <person name="Johnson J."/>
            <person name="Rokhsar D."/>
            <person name="Baxter I."/>
            <person name="Schmutz J."/>
            <person name="Brutnell T."/>
            <person name="Kellogg E."/>
        </authorList>
    </citation>
    <scope>NUCLEOTIDE SEQUENCE [LARGE SCALE GENOMIC DNA]</scope>
</reference>
<evidence type="ECO:0000313" key="1">
    <source>
        <dbReference type="EMBL" id="TKW26993.1"/>
    </source>
</evidence>